<dbReference type="HOGENOM" id="CLU_100671_0_0_1"/>
<gene>
    <name evidence="2" type="primary">KNAG0D00860</name>
    <name evidence="2" type="ordered locus">KNAG_0D00860</name>
</gene>
<feature type="compositionally biased region" description="Low complexity" evidence="1">
    <location>
        <begin position="200"/>
        <end position="209"/>
    </location>
</feature>
<dbReference type="GO" id="GO:0005634">
    <property type="term" value="C:nucleus"/>
    <property type="evidence" value="ECO:0007669"/>
    <property type="project" value="EnsemblFungi"/>
</dbReference>
<evidence type="ECO:0000313" key="3">
    <source>
        <dbReference type="Proteomes" id="UP000006310"/>
    </source>
</evidence>
<feature type="region of interest" description="Disordered" evidence="1">
    <location>
        <begin position="200"/>
        <end position="226"/>
    </location>
</feature>
<reference evidence="2 3" key="1">
    <citation type="journal article" date="2011" name="Proc. Natl. Acad. Sci. U.S.A.">
        <title>Evolutionary erosion of yeast sex chromosomes by mating-type switching accidents.</title>
        <authorList>
            <person name="Gordon J.L."/>
            <person name="Armisen D."/>
            <person name="Proux-Wera E."/>
            <person name="Oheigeartaigh S.S."/>
            <person name="Byrne K.P."/>
            <person name="Wolfe K.H."/>
        </authorList>
    </citation>
    <scope>NUCLEOTIDE SEQUENCE [LARGE SCALE GENOMIC DNA]</scope>
    <source>
        <strain evidence="3">ATCC MYA-139 / BCRC 22969 / CBS 8797 / CCRC 22969 / KCTC 17520 / NBRC 10181 / NCYC 3082</strain>
    </source>
</reference>
<protein>
    <submittedName>
        <fullName evidence="2">Uncharacterized protein</fullName>
    </submittedName>
</protein>
<dbReference type="GeneID" id="34525527"/>
<evidence type="ECO:0000313" key="2">
    <source>
        <dbReference type="EMBL" id="CCK69838.1"/>
    </source>
</evidence>
<dbReference type="GO" id="GO:0000444">
    <property type="term" value="C:MIS12/MIND type complex"/>
    <property type="evidence" value="ECO:0007669"/>
    <property type="project" value="EnsemblFungi"/>
</dbReference>
<dbReference type="STRING" id="1071383.J7RK06"/>
<dbReference type="AlphaFoldDB" id="J7RK06"/>
<organism evidence="2 3">
    <name type="scientific">Huiozyma naganishii (strain ATCC MYA-139 / BCRC 22969 / CBS 8797 / KCTC 17520 / NBRC 10181 / NCYC 3082 / Yp74L-3)</name>
    <name type="common">Yeast</name>
    <name type="synonym">Kazachstania naganishii</name>
    <dbReference type="NCBI Taxonomy" id="1071383"/>
    <lineage>
        <taxon>Eukaryota</taxon>
        <taxon>Fungi</taxon>
        <taxon>Dikarya</taxon>
        <taxon>Ascomycota</taxon>
        <taxon>Saccharomycotina</taxon>
        <taxon>Saccharomycetes</taxon>
        <taxon>Saccharomycetales</taxon>
        <taxon>Saccharomycetaceae</taxon>
        <taxon>Huiozyma</taxon>
    </lineage>
</organism>
<dbReference type="RefSeq" id="XP_022464084.1">
    <property type="nucleotide sequence ID" value="XM_022607494.1"/>
</dbReference>
<dbReference type="GO" id="GO:0000922">
    <property type="term" value="C:spindle pole"/>
    <property type="evidence" value="ECO:0007669"/>
    <property type="project" value="EnsemblFungi"/>
</dbReference>
<dbReference type="Pfam" id="PF08641">
    <property type="entry name" value="Mis14"/>
    <property type="match status" value="1"/>
</dbReference>
<dbReference type="OrthoDB" id="2135762at2759"/>
<dbReference type="InterPro" id="IPR013950">
    <property type="entry name" value="Mis14/Nsl1"/>
</dbReference>
<proteinExistence type="predicted"/>
<dbReference type="EMBL" id="HE978317">
    <property type="protein sequence ID" value="CCK69838.1"/>
    <property type="molecule type" value="Genomic_DNA"/>
</dbReference>
<feature type="region of interest" description="Disordered" evidence="1">
    <location>
        <begin position="146"/>
        <end position="165"/>
    </location>
</feature>
<dbReference type="KEGG" id="kng:KNAG_0D00860"/>
<dbReference type="eggNOG" id="ENOG502SA1D">
    <property type="taxonomic scope" value="Eukaryota"/>
</dbReference>
<reference evidence="3" key="2">
    <citation type="submission" date="2012-08" db="EMBL/GenBank/DDBJ databases">
        <title>Genome sequence of Kazachstania naganishii.</title>
        <authorList>
            <person name="Gordon J.L."/>
            <person name="Armisen D."/>
            <person name="Proux-Wera E."/>
            <person name="OhEigeartaigh S.S."/>
            <person name="Byrne K.P."/>
            <person name="Wolfe K.H."/>
        </authorList>
    </citation>
    <scope>NUCLEOTIDE SEQUENCE [LARGE SCALE GENOMIC DNA]</scope>
    <source>
        <strain evidence="3">ATCC MYA-139 / BCRC 22969 / CBS 8797 / CCRC 22969 / KCTC 17520 / NBRC 10181 / NCYC 3082</strain>
    </source>
</reference>
<keyword evidence="3" id="KW-1185">Reference proteome</keyword>
<evidence type="ECO:0000256" key="1">
    <source>
        <dbReference type="SAM" id="MobiDB-lite"/>
    </source>
</evidence>
<accession>J7RK06</accession>
<dbReference type="Proteomes" id="UP000006310">
    <property type="component" value="Chromosome 4"/>
</dbReference>
<dbReference type="OMA" id="QEWEDQT"/>
<sequence>MEKLYVPIEQVRSITDQMLASLEEKLSRTLPAPSGESDTVRREVQLGIQAYLDDMLNGVSSSVVIDNVDMDGRELRDIIAESQSRYLEPFDIALNERLREKYKQWEDHSIAVSRLRRDAPAHINGIYSAGMGAYLADVDRRLEELETAQEPQREPDPGEPSMPDAPQQLAESIVQLKQSLDALATVRGAQHQLQRLARTGTGSAAAAASFPTGERTAHRAPAATGN</sequence>
<dbReference type="GO" id="GO:0000070">
    <property type="term" value="P:mitotic sister chromatid segregation"/>
    <property type="evidence" value="ECO:0007669"/>
    <property type="project" value="InterPro"/>
</dbReference>
<name>J7RK06_HUIN7</name>